<organism evidence="3 4">
    <name type="scientific">Streptomyces kasugaensis</name>
    <dbReference type="NCBI Taxonomy" id="1946"/>
    <lineage>
        <taxon>Bacteria</taxon>
        <taxon>Bacillati</taxon>
        <taxon>Actinomycetota</taxon>
        <taxon>Actinomycetes</taxon>
        <taxon>Kitasatosporales</taxon>
        <taxon>Streptomycetaceae</taxon>
        <taxon>Streptomyces</taxon>
    </lineage>
</organism>
<sequence length="153" mass="17027">MGAGLDGLRRRGRHPGRRRPADGRDPPVDPRGPRRRRDCGRALHRTQLQRSGEAQDRLGRRSGTGAAGECPGYGHGAAAGPSARWQDEYRHWRPPVERGIAWLTRHSRRLRYRGVLKNGAWLHTRTAALNLRRLANLGLDVTDGAWAINPATA</sequence>
<dbReference type="InterPro" id="IPR025668">
    <property type="entry name" value="Tnp_DDE_dom"/>
</dbReference>
<feature type="domain" description="Transposase DDE" evidence="2">
    <location>
        <begin position="82"/>
        <end position="135"/>
    </location>
</feature>
<dbReference type="Proteomes" id="UP000292452">
    <property type="component" value="Unassembled WGS sequence"/>
</dbReference>
<protein>
    <recommendedName>
        <fullName evidence="2">Transposase DDE domain-containing protein</fullName>
    </recommendedName>
</protein>
<feature type="compositionally biased region" description="Basic and acidic residues" evidence="1">
    <location>
        <begin position="19"/>
        <end position="32"/>
    </location>
</feature>
<proteinExistence type="predicted"/>
<dbReference type="Pfam" id="PF13751">
    <property type="entry name" value="DDE_Tnp_1_6"/>
    <property type="match status" value="1"/>
</dbReference>
<evidence type="ECO:0000313" key="4">
    <source>
        <dbReference type="Proteomes" id="UP000292452"/>
    </source>
</evidence>
<dbReference type="AlphaFoldDB" id="A0A4V2JIF2"/>
<dbReference type="EMBL" id="SIXH01000148">
    <property type="protein sequence ID" value="TBO58311.1"/>
    <property type="molecule type" value="Genomic_DNA"/>
</dbReference>
<gene>
    <name evidence="3" type="ORF">EYS09_18005</name>
</gene>
<accession>A0A4V2JIF2</accession>
<evidence type="ECO:0000256" key="1">
    <source>
        <dbReference type="SAM" id="MobiDB-lite"/>
    </source>
</evidence>
<reference evidence="3 4" key="1">
    <citation type="submission" date="2019-02" db="EMBL/GenBank/DDBJ databases">
        <title>Draft Genome Sequence of Streptomyces sp. AM-2504, identified by 16S rRNA comparative analysis as a Streptomyces Kasugaensis strain.</title>
        <authorList>
            <person name="Napolioni V."/>
            <person name="Giuliodori A.M."/>
            <person name="Spurio R."/>
            <person name="Fabbretti A."/>
        </authorList>
    </citation>
    <scope>NUCLEOTIDE SEQUENCE [LARGE SCALE GENOMIC DNA]</scope>
    <source>
        <strain evidence="3 4">AM-2504</strain>
    </source>
</reference>
<evidence type="ECO:0000259" key="2">
    <source>
        <dbReference type="Pfam" id="PF13751"/>
    </source>
</evidence>
<comment type="caution">
    <text evidence="3">The sequence shown here is derived from an EMBL/GenBank/DDBJ whole genome shotgun (WGS) entry which is preliminary data.</text>
</comment>
<evidence type="ECO:0000313" key="3">
    <source>
        <dbReference type="EMBL" id="TBO58311.1"/>
    </source>
</evidence>
<name>A0A4V2JIF2_STRKA</name>
<feature type="compositionally biased region" description="Basic residues" evidence="1">
    <location>
        <begin position="33"/>
        <end position="44"/>
    </location>
</feature>
<dbReference type="RefSeq" id="WP_131124018.1">
    <property type="nucleotide sequence ID" value="NZ_SIXH01000148.1"/>
</dbReference>
<keyword evidence="4" id="KW-1185">Reference proteome</keyword>
<feature type="region of interest" description="Disordered" evidence="1">
    <location>
        <begin position="1"/>
        <end position="84"/>
    </location>
</feature>